<evidence type="ECO:0000259" key="4">
    <source>
        <dbReference type="PROSITE" id="PS50893"/>
    </source>
</evidence>
<evidence type="ECO:0000256" key="2">
    <source>
        <dbReference type="ARBA" id="ARBA00022741"/>
    </source>
</evidence>
<evidence type="ECO:0000313" key="6">
    <source>
        <dbReference type="Proteomes" id="UP001555100"/>
    </source>
</evidence>
<dbReference type="InterPro" id="IPR003439">
    <property type="entry name" value="ABC_transporter-like_ATP-bd"/>
</dbReference>
<dbReference type="InterPro" id="IPR008995">
    <property type="entry name" value="Mo/tungstate-bd_C_term_dom"/>
</dbReference>
<keyword evidence="2" id="KW-0547">Nucleotide-binding</keyword>
<dbReference type="InterPro" id="IPR017871">
    <property type="entry name" value="ABC_transporter-like_CS"/>
</dbReference>
<dbReference type="PROSITE" id="PS00211">
    <property type="entry name" value="ABC_TRANSPORTER_1"/>
    <property type="match status" value="1"/>
</dbReference>
<accession>A0ABV3N963</accession>
<evidence type="ECO:0000256" key="3">
    <source>
        <dbReference type="ARBA" id="ARBA00022840"/>
    </source>
</evidence>
<keyword evidence="1" id="KW-0813">Transport</keyword>
<dbReference type="RefSeq" id="WP_025296341.1">
    <property type="nucleotide sequence ID" value="NZ_CP007519.1"/>
</dbReference>
<organism evidence="5 6">
    <name type="scientific">Trueperella pyogenes</name>
    <dbReference type="NCBI Taxonomy" id="1661"/>
    <lineage>
        <taxon>Bacteria</taxon>
        <taxon>Bacillati</taxon>
        <taxon>Actinomycetota</taxon>
        <taxon>Actinomycetes</taxon>
        <taxon>Actinomycetales</taxon>
        <taxon>Actinomycetaceae</taxon>
        <taxon>Trueperella</taxon>
    </lineage>
</organism>
<dbReference type="PROSITE" id="PS50893">
    <property type="entry name" value="ABC_TRANSPORTER_2"/>
    <property type="match status" value="1"/>
</dbReference>
<dbReference type="InterPro" id="IPR027417">
    <property type="entry name" value="P-loop_NTPase"/>
</dbReference>
<dbReference type="SUPFAM" id="SSF52540">
    <property type="entry name" value="P-loop containing nucleoside triphosphate hydrolases"/>
    <property type="match status" value="1"/>
</dbReference>
<name>A0ABV3N963_9ACTO</name>
<dbReference type="InterPro" id="IPR003593">
    <property type="entry name" value="AAA+_ATPase"/>
</dbReference>
<dbReference type="Gene3D" id="3.40.50.300">
    <property type="entry name" value="P-loop containing nucleotide triphosphate hydrolases"/>
    <property type="match status" value="1"/>
</dbReference>
<feature type="domain" description="ABC transporter" evidence="4">
    <location>
        <begin position="2"/>
        <end position="233"/>
    </location>
</feature>
<keyword evidence="3 5" id="KW-0067">ATP-binding</keyword>
<proteinExistence type="predicted"/>
<dbReference type="Proteomes" id="UP001555100">
    <property type="component" value="Unassembled WGS sequence"/>
</dbReference>
<keyword evidence="6" id="KW-1185">Reference proteome</keyword>
<dbReference type="PANTHER" id="PTHR42781:SF4">
    <property type="entry name" value="SPERMIDINE_PUTRESCINE IMPORT ATP-BINDING PROTEIN POTA"/>
    <property type="match status" value="1"/>
</dbReference>
<reference evidence="5 6" key="1">
    <citation type="submission" date="2024-01" db="EMBL/GenBank/DDBJ databases">
        <title>Genomic analysis and antimicrobial resistance profiles of Trueperella pyogenes isolated from domestic and wild animals.</title>
        <authorList>
            <person name="Magossi G."/>
            <person name="Gzyl K.E."/>
            <person name="Holman D.B."/>
            <person name="Amat S."/>
        </authorList>
    </citation>
    <scope>NUCLEOTIDE SEQUENCE [LARGE SCALE GENOMIC DNA]</scope>
    <source>
        <strain evidence="5 6">1494</strain>
    </source>
</reference>
<dbReference type="SUPFAM" id="SSF50331">
    <property type="entry name" value="MOP-like"/>
    <property type="match status" value="1"/>
</dbReference>
<gene>
    <name evidence="5" type="ORF">V3M73_01020</name>
</gene>
<sequence length="337" mass="37833">MIRFENVEVAYDDFVAIPDFNLNIKEGDFFTFLGPSGCGKTTVLRALAGLIEPTRGKIYIDGRDVTKQPSDKRQVGMVFQNYALFPTMSVYENIAFGLKVNKLPKDEIDEHVKNIAREVELTRAQLQRNISELSGGQQQRVAIARSLVMRPKILLLDEPLSNLDAKLRQQLRVQIKEMQRHFGITSVYVTHDQTEALSMSDGIAVINQGKIEQVGTAREVYSHSKTEFVCNFIGDANKLPVDVLRNQHVDIKGSNVYVRIERVHLTAPNAPLTTGQLCFPGQIVDSRYEGTSTTYLVDYGQAEAMRVIAKEDGSLPFRVGDKCLLSIDSKDLLFYQS</sequence>
<dbReference type="Pfam" id="PF08402">
    <property type="entry name" value="TOBE_2"/>
    <property type="match status" value="1"/>
</dbReference>
<dbReference type="EMBL" id="JBAGNM010000001">
    <property type="protein sequence ID" value="MEW6953608.1"/>
    <property type="molecule type" value="Genomic_DNA"/>
</dbReference>
<protein>
    <submittedName>
        <fullName evidence="5">ABC transporter ATP-binding protein</fullName>
    </submittedName>
</protein>
<dbReference type="PANTHER" id="PTHR42781">
    <property type="entry name" value="SPERMIDINE/PUTRESCINE IMPORT ATP-BINDING PROTEIN POTA"/>
    <property type="match status" value="1"/>
</dbReference>
<dbReference type="GO" id="GO:0005524">
    <property type="term" value="F:ATP binding"/>
    <property type="evidence" value="ECO:0007669"/>
    <property type="project" value="UniProtKB-KW"/>
</dbReference>
<evidence type="ECO:0000256" key="1">
    <source>
        <dbReference type="ARBA" id="ARBA00022448"/>
    </source>
</evidence>
<comment type="caution">
    <text evidence="5">The sequence shown here is derived from an EMBL/GenBank/DDBJ whole genome shotgun (WGS) entry which is preliminary data.</text>
</comment>
<evidence type="ECO:0000313" key="5">
    <source>
        <dbReference type="EMBL" id="MEW6953608.1"/>
    </source>
</evidence>
<dbReference type="InterPro" id="IPR050093">
    <property type="entry name" value="ABC_SmlMolc_Importer"/>
</dbReference>
<dbReference type="SMART" id="SM00382">
    <property type="entry name" value="AAA"/>
    <property type="match status" value="1"/>
</dbReference>
<dbReference type="Pfam" id="PF00005">
    <property type="entry name" value="ABC_tran"/>
    <property type="match status" value="1"/>
</dbReference>
<dbReference type="InterPro" id="IPR013611">
    <property type="entry name" value="Transp-assoc_OB_typ2"/>
</dbReference>